<keyword evidence="3" id="KW-0808">Transferase</keyword>
<evidence type="ECO:0000256" key="3">
    <source>
        <dbReference type="ARBA" id="ARBA00022679"/>
    </source>
</evidence>
<evidence type="ECO:0000313" key="10">
    <source>
        <dbReference type="Proteomes" id="UP001501842"/>
    </source>
</evidence>
<evidence type="ECO:0000256" key="4">
    <source>
        <dbReference type="ARBA" id="ARBA00022741"/>
    </source>
</evidence>
<dbReference type="PANTHER" id="PTHR43289:SF6">
    <property type="entry name" value="SERINE_THREONINE-PROTEIN KINASE NEKL-3"/>
    <property type="match status" value="1"/>
</dbReference>
<keyword evidence="7" id="KW-0812">Transmembrane</keyword>
<dbReference type="InterPro" id="IPR000719">
    <property type="entry name" value="Prot_kinase_dom"/>
</dbReference>
<evidence type="ECO:0000313" key="9">
    <source>
        <dbReference type="EMBL" id="GAA2726129.1"/>
    </source>
</evidence>
<dbReference type="EC" id="2.7.11.1" evidence="1"/>
<dbReference type="PANTHER" id="PTHR43289">
    <property type="entry name" value="MITOGEN-ACTIVATED PROTEIN KINASE KINASE KINASE 20-RELATED"/>
    <property type="match status" value="1"/>
</dbReference>
<evidence type="ECO:0000259" key="8">
    <source>
        <dbReference type="PROSITE" id="PS50011"/>
    </source>
</evidence>
<keyword evidence="10" id="KW-1185">Reference proteome</keyword>
<dbReference type="SUPFAM" id="SSF56112">
    <property type="entry name" value="Protein kinase-like (PK-like)"/>
    <property type="match status" value="1"/>
</dbReference>
<dbReference type="PROSITE" id="PS50011">
    <property type="entry name" value="PROTEIN_KINASE_DOM"/>
    <property type="match status" value="1"/>
</dbReference>
<feature type="domain" description="Protein kinase" evidence="8">
    <location>
        <begin position="14"/>
        <end position="256"/>
    </location>
</feature>
<keyword evidence="5" id="KW-0418">Kinase</keyword>
<dbReference type="CDD" id="cd14014">
    <property type="entry name" value="STKc_PknB_like"/>
    <property type="match status" value="1"/>
</dbReference>
<dbReference type="Proteomes" id="UP001501842">
    <property type="component" value="Unassembled WGS sequence"/>
</dbReference>
<evidence type="ECO:0000256" key="5">
    <source>
        <dbReference type="ARBA" id="ARBA00022777"/>
    </source>
</evidence>
<feature type="transmembrane region" description="Helical" evidence="7">
    <location>
        <begin position="272"/>
        <end position="293"/>
    </location>
</feature>
<evidence type="ECO:0000256" key="1">
    <source>
        <dbReference type="ARBA" id="ARBA00012513"/>
    </source>
</evidence>
<organism evidence="9 10">
    <name type="scientific">Actinocorallia aurantiaca</name>
    <dbReference type="NCBI Taxonomy" id="46204"/>
    <lineage>
        <taxon>Bacteria</taxon>
        <taxon>Bacillati</taxon>
        <taxon>Actinomycetota</taxon>
        <taxon>Actinomycetes</taxon>
        <taxon>Streptosporangiales</taxon>
        <taxon>Thermomonosporaceae</taxon>
        <taxon>Actinocorallia</taxon>
    </lineage>
</organism>
<name>A0ABN3U7L2_9ACTN</name>
<dbReference type="InterPro" id="IPR008271">
    <property type="entry name" value="Ser/Thr_kinase_AS"/>
</dbReference>
<comment type="caution">
    <text evidence="9">The sequence shown here is derived from an EMBL/GenBank/DDBJ whole genome shotgun (WGS) entry which is preliminary data.</text>
</comment>
<keyword evidence="7" id="KW-1133">Transmembrane helix</keyword>
<dbReference type="InterPro" id="IPR011009">
    <property type="entry name" value="Kinase-like_dom_sf"/>
</dbReference>
<feature type="transmembrane region" description="Helical" evidence="7">
    <location>
        <begin position="305"/>
        <end position="327"/>
    </location>
</feature>
<keyword evidence="7" id="KW-0472">Membrane</keyword>
<reference evidence="9 10" key="1">
    <citation type="journal article" date="2019" name="Int. J. Syst. Evol. Microbiol.">
        <title>The Global Catalogue of Microorganisms (GCM) 10K type strain sequencing project: providing services to taxonomists for standard genome sequencing and annotation.</title>
        <authorList>
            <consortium name="The Broad Institute Genomics Platform"/>
            <consortium name="The Broad Institute Genome Sequencing Center for Infectious Disease"/>
            <person name="Wu L."/>
            <person name="Ma J."/>
        </authorList>
    </citation>
    <scope>NUCLEOTIDE SEQUENCE [LARGE SCALE GENOMIC DNA]</scope>
    <source>
        <strain evidence="9 10">JCM 8201</strain>
    </source>
</reference>
<protein>
    <recommendedName>
        <fullName evidence="1">non-specific serine/threonine protein kinase</fullName>
        <ecNumber evidence="1">2.7.11.1</ecNumber>
    </recommendedName>
</protein>
<accession>A0ABN3U7L2</accession>
<dbReference type="PROSITE" id="PS00108">
    <property type="entry name" value="PROTEIN_KINASE_ST"/>
    <property type="match status" value="1"/>
</dbReference>
<evidence type="ECO:0000256" key="6">
    <source>
        <dbReference type="ARBA" id="ARBA00022840"/>
    </source>
</evidence>
<keyword evidence="4" id="KW-0547">Nucleotide-binding</keyword>
<sequence>MSPVPMDEWTVPGLVELAELGRGAQGRVVLARREQDGEAVAVKYLVDADEAAQARFREEAALLAGVGDPHVARLLEFVEDGEHSAIVMEYVEGVTLRRLLGASGRRLTAEEALVVLKGSLLGLGAAHSVGVVHRDYKPENVLVRPDGASKLVDFGVAARTGGRGRTGTAPYMAPEQWLREPVGPGTDVYAATCVFFECLTGRPPFGADEHGHVHGEIPLAEVPEQVRELVRAGLAKAVSARPVNAVVFLRSLDEVARRSYGRKWEKRGARGLAALAGPLLAGAGMTALSGGAASVVTPSVAKTWLVGKLGTLAVASLTVAGVGIFVVSRPDSGPRNPPPLELAFVSQTDTYPDLRYTTEGARIVQVSGHRDPAVEKKINQVLREPLDEAVRVWREAWRENREIRSPLQESPEPRDLYRLELAPSVGLRGPGLVSVLYEITMPFSLDLGGMRTEVYRAVTVDTRTGEQVPQEAFFREGSLAELSRRIPHPPNGPEAHTDIGHFVWRSLETEGLTSRPLPDPGVELALTPESLRIGWHSTDGAEGGENLRKTVDVPYTDVQDLMAPRIRDLVPEAGAAQGTPASTPPSPAGEFQVRTFGTSDVFSAPDPSARRLRLLRAGRHTVHCKVPGPEVRVDDSYNHWWLRLREPDGSDSYFSAYHLRDWGDDEAKDDDGREIPDCP</sequence>
<dbReference type="Gene3D" id="1.10.510.10">
    <property type="entry name" value="Transferase(Phosphotransferase) domain 1"/>
    <property type="match status" value="1"/>
</dbReference>
<gene>
    <name evidence="9" type="ORF">GCM10010439_27860</name>
</gene>
<keyword evidence="2" id="KW-0723">Serine/threonine-protein kinase</keyword>
<keyword evidence="6" id="KW-0067">ATP-binding</keyword>
<dbReference type="EMBL" id="BAAATZ010000009">
    <property type="protein sequence ID" value="GAA2726129.1"/>
    <property type="molecule type" value="Genomic_DNA"/>
</dbReference>
<evidence type="ECO:0000256" key="7">
    <source>
        <dbReference type="SAM" id="Phobius"/>
    </source>
</evidence>
<proteinExistence type="predicted"/>
<dbReference type="Pfam" id="PF00069">
    <property type="entry name" value="Pkinase"/>
    <property type="match status" value="1"/>
</dbReference>
<evidence type="ECO:0000256" key="2">
    <source>
        <dbReference type="ARBA" id="ARBA00022527"/>
    </source>
</evidence>